<dbReference type="InterPro" id="IPR001878">
    <property type="entry name" value="Znf_CCHC"/>
</dbReference>
<evidence type="ECO:0000256" key="1">
    <source>
        <dbReference type="PROSITE-ProRule" id="PRU00047"/>
    </source>
</evidence>
<proteinExistence type="predicted"/>
<feature type="region of interest" description="Disordered" evidence="2">
    <location>
        <begin position="400"/>
        <end position="423"/>
    </location>
</feature>
<evidence type="ECO:0000259" key="4">
    <source>
        <dbReference type="PROSITE" id="PS50158"/>
    </source>
</evidence>
<keyword evidence="1" id="KW-0863">Zinc-finger</keyword>
<dbReference type="Pfam" id="PF00098">
    <property type="entry name" value="zf-CCHC"/>
    <property type="match status" value="1"/>
</dbReference>
<keyword evidence="3" id="KW-0812">Transmembrane</keyword>
<feature type="region of interest" description="Disordered" evidence="2">
    <location>
        <begin position="585"/>
        <end position="618"/>
    </location>
</feature>
<keyword evidence="3" id="KW-0472">Membrane</keyword>
<feature type="compositionally biased region" description="Basic and acidic residues" evidence="2">
    <location>
        <begin position="599"/>
        <end position="615"/>
    </location>
</feature>
<feature type="transmembrane region" description="Helical" evidence="3">
    <location>
        <begin position="147"/>
        <end position="167"/>
    </location>
</feature>
<evidence type="ECO:0000256" key="3">
    <source>
        <dbReference type="SAM" id="Phobius"/>
    </source>
</evidence>
<evidence type="ECO:0000313" key="5">
    <source>
        <dbReference type="EMBL" id="MQM14970.1"/>
    </source>
</evidence>
<evidence type="ECO:0000256" key="2">
    <source>
        <dbReference type="SAM" id="MobiDB-lite"/>
    </source>
</evidence>
<feature type="region of interest" description="Disordered" evidence="2">
    <location>
        <begin position="53"/>
        <end position="97"/>
    </location>
</feature>
<comment type="caution">
    <text evidence="5">The sequence shown here is derived from an EMBL/GenBank/DDBJ whole genome shotgun (WGS) entry which is preliminary data.</text>
</comment>
<name>A0A843X821_COLES</name>
<feature type="compositionally biased region" description="Basic and acidic residues" evidence="2">
    <location>
        <begin position="86"/>
        <end position="97"/>
    </location>
</feature>
<keyword evidence="3" id="KW-1133">Transmembrane helix</keyword>
<keyword evidence="6" id="KW-1185">Reference proteome</keyword>
<sequence length="720" mass="79797">MSSRRSPEVVEKGGGEGGVYRFCHGSVDTPIDGVDTGAESLKVFHEDRVKCVDTAPGSVDTSPRFQKTQLPDWDSVSTQPYPTQDKSQELSGRREGEREKGICIQRSRAVPPREEEAEEEKELVIAAVLVKKEIQPTKLGSIVIQRFEYFVLCFGAVVLWVGAVVLWCLSRSAQGLVNLLNSQVVCGVGCRAYLLGFFESLHSKRLESSCSSLYCTCASGSSVVRRCNKSGHMKADCPEGKKEKHINHKKEFHKKKNKAMVATWSDDESSDCNEESSSSEGNEICFMAGSSEEQVDISFELFTIEDWQEAYGVYRFCHGSVDTPIDGVDTGSESLKVFHEDRVKCVDTVPGSVDTSPRFQKTQLPDWDSVSTQPVSVSTLVPSPRRPVFIPHKTRAKSFLEEGKESGKKASASKGAEQCRQEEEGEEEKELVIAAVLVKKEIQLSLYLVRVLNSLGNLSVVLWVGAVVLWCLSRSAQGLVNLLNSQVVCGVGCRAYLLGFFESLHSKRLESSCSRCNKSGHMKADCPKGKKEKHINHKKVFHKKKNKVMVATWSDDERSDCNEESSSSEGNEICFMAGSSEEQRCLRRRPKRKVKLGHHREGSSPRRGDRRAAKEAHHRRDIIGASEGGWGERDHLAGAISEGGWAERHHREGLIAENAARALAGARQSDITQGSEITQVSPLCLFVPCTMSFLKFRAYSDLETGFPLTHLLISLHSHLN</sequence>
<gene>
    <name evidence="5" type="ORF">Taro_047906</name>
</gene>
<feature type="domain" description="CCHC-type" evidence="4">
    <location>
        <begin position="513"/>
        <end position="528"/>
    </location>
</feature>
<dbReference type="AlphaFoldDB" id="A0A843X821"/>
<dbReference type="GO" id="GO:0003676">
    <property type="term" value="F:nucleic acid binding"/>
    <property type="evidence" value="ECO:0007669"/>
    <property type="project" value="InterPro"/>
</dbReference>
<dbReference type="GO" id="GO:0008270">
    <property type="term" value="F:zinc ion binding"/>
    <property type="evidence" value="ECO:0007669"/>
    <property type="project" value="UniProtKB-KW"/>
</dbReference>
<evidence type="ECO:0000313" key="6">
    <source>
        <dbReference type="Proteomes" id="UP000652761"/>
    </source>
</evidence>
<feature type="compositionally biased region" description="Basic residues" evidence="2">
    <location>
        <begin position="586"/>
        <end position="598"/>
    </location>
</feature>
<feature type="compositionally biased region" description="Polar residues" evidence="2">
    <location>
        <begin position="59"/>
        <end position="85"/>
    </location>
</feature>
<dbReference type="Proteomes" id="UP000652761">
    <property type="component" value="Unassembled WGS sequence"/>
</dbReference>
<reference evidence="5" key="1">
    <citation type="submission" date="2017-07" db="EMBL/GenBank/DDBJ databases">
        <title>Taro Niue Genome Assembly and Annotation.</title>
        <authorList>
            <person name="Atibalentja N."/>
            <person name="Keating K."/>
            <person name="Fields C.J."/>
        </authorList>
    </citation>
    <scope>NUCLEOTIDE SEQUENCE</scope>
    <source>
        <strain evidence="5">Niue_2</strain>
        <tissue evidence="5">Leaf</tissue>
    </source>
</reference>
<keyword evidence="1" id="KW-0862">Zinc</keyword>
<keyword evidence="1" id="KW-0479">Metal-binding</keyword>
<accession>A0A843X821</accession>
<protein>
    <recommendedName>
        <fullName evidence="4">CCHC-type domain-containing protein</fullName>
    </recommendedName>
</protein>
<organism evidence="5 6">
    <name type="scientific">Colocasia esculenta</name>
    <name type="common">Wild taro</name>
    <name type="synonym">Arum esculentum</name>
    <dbReference type="NCBI Taxonomy" id="4460"/>
    <lineage>
        <taxon>Eukaryota</taxon>
        <taxon>Viridiplantae</taxon>
        <taxon>Streptophyta</taxon>
        <taxon>Embryophyta</taxon>
        <taxon>Tracheophyta</taxon>
        <taxon>Spermatophyta</taxon>
        <taxon>Magnoliopsida</taxon>
        <taxon>Liliopsida</taxon>
        <taxon>Araceae</taxon>
        <taxon>Aroideae</taxon>
        <taxon>Colocasieae</taxon>
        <taxon>Colocasia</taxon>
    </lineage>
</organism>
<dbReference type="PROSITE" id="PS50158">
    <property type="entry name" value="ZF_CCHC"/>
    <property type="match status" value="1"/>
</dbReference>
<dbReference type="SMART" id="SM00343">
    <property type="entry name" value="ZnF_C2HC"/>
    <property type="match status" value="2"/>
</dbReference>
<dbReference type="EMBL" id="NMUH01006308">
    <property type="protein sequence ID" value="MQM14970.1"/>
    <property type="molecule type" value="Genomic_DNA"/>
</dbReference>